<dbReference type="OMA" id="NEWEWDS"/>
<dbReference type="Proteomes" id="UP000006591">
    <property type="component" value="Chromosome 10"/>
</dbReference>
<evidence type="ECO:0000313" key="2">
    <source>
        <dbReference type="Proteomes" id="UP000006591"/>
    </source>
</evidence>
<dbReference type="AlphaFoldDB" id="A0A0E0ISC4"/>
<dbReference type="EnsemblPlants" id="ONIVA10G09970.1">
    <property type="protein sequence ID" value="ONIVA10G09970.1"/>
    <property type="gene ID" value="ONIVA10G09970"/>
</dbReference>
<reference evidence="1" key="1">
    <citation type="submission" date="2015-04" db="UniProtKB">
        <authorList>
            <consortium name="EnsemblPlants"/>
        </authorList>
    </citation>
    <scope>IDENTIFICATION</scope>
    <source>
        <strain evidence="1">SL10</strain>
    </source>
</reference>
<keyword evidence="2" id="KW-1185">Reference proteome</keyword>
<protein>
    <submittedName>
        <fullName evidence="1">Uncharacterized protein</fullName>
    </submittedName>
</protein>
<evidence type="ECO:0000313" key="1">
    <source>
        <dbReference type="EnsemblPlants" id="ONIVA10G09970.1"/>
    </source>
</evidence>
<proteinExistence type="predicted"/>
<dbReference type="Gramene" id="ONIVA10G09970.1">
    <property type="protein sequence ID" value="ONIVA10G09970.1"/>
    <property type="gene ID" value="ONIVA10G09970"/>
</dbReference>
<sequence>MACLVVLSGNEWEWDSYKTRRCSGRLASGHHHQRSRLANDKPSFAVIVAAEPANAPGSLLLGLCLGRLPRQLVSFLQQIDNSSTAIAGVTPKCDARNQILRHYNRVDRDGTASRAEQEALEHRAAAACLHHLHQHAPLRT</sequence>
<name>A0A0E0ISC4_ORYNI</name>
<dbReference type="HOGENOM" id="CLU_1838350_0_0_1"/>
<accession>A0A0E0ISC4</accession>
<organism evidence="1">
    <name type="scientific">Oryza nivara</name>
    <name type="common">Indian wild rice</name>
    <name type="synonym">Oryza sativa f. spontanea</name>
    <dbReference type="NCBI Taxonomy" id="4536"/>
    <lineage>
        <taxon>Eukaryota</taxon>
        <taxon>Viridiplantae</taxon>
        <taxon>Streptophyta</taxon>
        <taxon>Embryophyta</taxon>
        <taxon>Tracheophyta</taxon>
        <taxon>Spermatophyta</taxon>
        <taxon>Magnoliopsida</taxon>
        <taxon>Liliopsida</taxon>
        <taxon>Poales</taxon>
        <taxon>Poaceae</taxon>
        <taxon>BOP clade</taxon>
        <taxon>Oryzoideae</taxon>
        <taxon>Oryzeae</taxon>
        <taxon>Oryzinae</taxon>
        <taxon>Oryza</taxon>
    </lineage>
</organism>
<reference evidence="1" key="2">
    <citation type="submission" date="2018-04" db="EMBL/GenBank/DDBJ databases">
        <title>OnivRS2 (Oryza nivara Reference Sequence Version 2).</title>
        <authorList>
            <person name="Zhang J."/>
            <person name="Kudrna D."/>
            <person name="Lee S."/>
            <person name="Talag J."/>
            <person name="Rajasekar S."/>
            <person name="Welchert J."/>
            <person name="Hsing Y.-I."/>
            <person name="Wing R.A."/>
        </authorList>
    </citation>
    <scope>NUCLEOTIDE SEQUENCE [LARGE SCALE GENOMIC DNA]</scope>
</reference>